<accession>A0A5H3CJ87</accession>
<feature type="compositionally biased region" description="Basic residues" evidence="1">
    <location>
        <begin position="122"/>
        <end position="151"/>
    </location>
</feature>
<dbReference type="RefSeq" id="YP_010796951.1">
    <property type="nucleotide sequence ID" value="NC_076111.1"/>
</dbReference>
<proteinExistence type="predicted"/>
<dbReference type="GeneID" id="80534636"/>
<sequence>MAIPKNYGDPTIYRNYYKAQAGYALPGYHGAPVMYGAGVGGIFRSLFRKAVPLLRRGLEIIKPHVKTAAQNIAKDVVGHVSRAVLEKVGNTASQEGSGLMYIKRRKRKRNTSYPRRTGPPKPFKRRALTRRAGHKRKSKRKPGRKRRRALPGKRDIF</sequence>
<dbReference type="EMBL" id="BK010890">
    <property type="protein sequence ID" value="DAC80296.1"/>
    <property type="molecule type" value="Genomic_DNA"/>
</dbReference>
<dbReference type="Proteomes" id="UP000683171">
    <property type="component" value="Segment"/>
</dbReference>
<name>A0A5H3CJ87_9VIRU</name>
<reference evidence="2" key="1">
    <citation type="journal article" date="2019" name="J. ISSAAS">
        <title>Identification of 'Missing Link' Families of Small DNA Tumor Viruses.</title>
        <authorList>
            <person name="Welch N.L."/>
            <person name="Tisza M.J."/>
            <person name="Belford A."/>
            <person name="Pastrana D.V."/>
            <person name="Pang Y.-Y.S."/>
            <person name="Schiller J.T."/>
            <person name="An P."/>
            <person name="Cantalupo P.G."/>
            <person name="Pipas J.M."/>
            <person name="Koda S."/>
            <person name="Subramaniam K."/>
            <person name="Waltzek T.B."/>
            <person name="Bian C."/>
            <person name="Shi Q."/>
            <person name="Ruan Z."/>
            <person name="Ng T.F.-F."/>
            <person name="Starrett G.J."/>
            <person name="Buck C.B."/>
        </authorList>
    </citation>
    <scope>NUCLEOTIDE SEQUENCE</scope>
    <source>
        <strain evidence="2">5272</strain>
    </source>
</reference>
<keyword evidence="3" id="KW-1185">Reference proteome</keyword>
<organism evidence="2 3">
    <name type="scientific">Terrapene box turtle adintovirus</name>
    <dbReference type="NCBI Taxonomy" id="2597808"/>
    <lineage>
        <taxon>Viruses</taxon>
        <taxon>Varidnaviria</taxon>
        <taxon>Bamfordvirae</taxon>
        <taxon>Preplasmiviricota</taxon>
        <taxon>Polisuviricotina</taxon>
        <taxon>Polintoviricetes</taxon>
        <taxon>Amphintovirales</taxon>
        <taxon>Eupolintoviridae</taxon>
        <taxon>Betadintovirus</taxon>
        <taxon>Betadintovirus terrapene</taxon>
    </lineage>
</organism>
<reference evidence="2" key="2">
    <citation type="submission" date="2019-07" db="EMBL/GenBank/DDBJ databases">
        <authorList>
            <person name="Buck C."/>
            <person name="Tisza M."/>
        </authorList>
    </citation>
    <scope>NUCLEOTIDE SEQUENCE</scope>
    <source>
        <strain evidence="2">5272</strain>
    </source>
</reference>
<evidence type="ECO:0000256" key="1">
    <source>
        <dbReference type="SAM" id="MobiDB-lite"/>
    </source>
</evidence>
<evidence type="ECO:0000313" key="3">
    <source>
        <dbReference type="Proteomes" id="UP000683171"/>
    </source>
</evidence>
<dbReference type="KEGG" id="vg:80534636"/>
<feature type="region of interest" description="Disordered" evidence="1">
    <location>
        <begin position="96"/>
        <end position="157"/>
    </location>
</feature>
<evidence type="ECO:0000313" key="2">
    <source>
        <dbReference type="EMBL" id="DAC80296.1"/>
    </source>
</evidence>
<protein>
    <submittedName>
        <fullName evidence="2">Lipase</fullName>
    </submittedName>
</protein>